<dbReference type="NCBIfam" id="TIGR02391">
    <property type="entry name" value="hypoth_ymh"/>
    <property type="match status" value="1"/>
</dbReference>
<dbReference type="RefSeq" id="WP_083436989.1">
    <property type="nucleotide sequence ID" value="NZ_LGTE01000044.1"/>
</dbReference>
<evidence type="ECO:0000313" key="2">
    <source>
        <dbReference type="EMBL" id="KNZ68206.1"/>
    </source>
</evidence>
<dbReference type="AlphaFoldDB" id="A0A0L6VYB9"/>
<organism evidence="2 3">
    <name type="scientific">Thermincola ferriacetica</name>
    <dbReference type="NCBI Taxonomy" id="281456"/>
    <lineage>
        <taxon>Bacteria</taxon>
        <taxon>Bacillati</taxon>
        <taxon>Bacillota</taxon>
        <taxon>Clostridia</taxon>
        <taxon>Eubacteriales</taxon>
        <taxon>Thermincolaceae</taxon>
        <taxon>Thermincola</taxon>
    </lineage>
</organism>
<comment type="caution">
    <text evidence="2">The sequence shown here is derived from an EMBL/GenBank/DDBJ whole genome shotgun (WGS) entry which is preliminary data.</text>
</comment>
<accession>A0A0L6VYB9</accession>
<sequence>MMYLELFKRVKYLNLVLKELPGVVTDKENEVSLEVLLKDKELKQVVCKLFRDGHHARAVEEAFKFLNNLVKKKAKVDPSIDGAKLMKQVFSVNNPVLKINTGVSQSEKDEQLGYMEIFSGCMTGIRNPRAHEHEWEDTQQHAIQLLIMADHLVERVRNSAKVKI</sequence>
<protein>
    <recommendedName>
        <fullName evidence="1">Conserved hypothetical protein CHP02391 domain-containing protein</fullName>
    </recommendedName>
</protein>
<evidence type="ECO:0000259" key="1">
    <source>
        <dbReference type="Pfam" id="PF09509"/>
    </source>
</evidence>
<gene>
    <name evidence="2" type="ORF">Tfer_3259</name>
</gene>
<dbReference type="Proteomes" id="UP000037175">
    <property type="component" value="Unassembled WGS sequence"/>
</dbReference>
<dbReference type="Pfam" id="PF09509">
    <property type="entry name" value="Hypoth_Ymh"/>
    <property type="match status" value="1"/>
</dbReference>
<name>A0A0L6VYB9_9FIRM</name>
<dbReference type="EMBL" id="LGTE01000044">
    <property type="protein sequence ID" value="KNZ68206.1"/>
    <property type="molecule type" value="Genomic_DNA"/>
</dbReference>
<evidence type="ECO:0000313" key="3">
    <source>
        <dbReference type="Proteomes" id="UP000037175"/>
    </source>
</evidence>
<reference evidence="3" key="1">
    <citation type="submission" date="2015-07" db="EMBL/GenBank/DDBJ databases">
        <title>Complete Genome of Thermincola ferriacetica strain Z-0001T.</title>
        <authorList>
            <person name="Lusk B."/>
            <person name="Badalamenti J.P."/>
            <person name="Parameswaran P."/>
            <person name="Bond D.R."/>
            <person name="Torres C.I."/>
        </authorList>
    </citation>
    <scope>NUCLEOTIDE SEQUENCE [LARGE SCALE GENOMIC DNA]</scope>
    <source>
        <strain evidence="3">Z-0001</strain>
    </source>
</reference>
<dbReference type="InterPro" id="IPR012654">
    <property type="entry name" value="CHP02391"/>
</dbReference>
<feature type="domain" description="Conserved hypothetical protein CHP02391" evidence="1">
    <location>
        <begin position="39"/>
        <end position="155"/>
    </location>
</feature>
<proteinExistence type="predicted"/>
<keyword evidence="3" id="KW-1185">Reference proteome</keyword>